<dbReference type="Proteomes" id="UP000319255">
    <property type="component" value="Unassembled WGS sequence"/>
</dbReference>
<keyword evidence="2" id="KW-1185">Reference proteome</keyword>
<comment type="caution">
    <text evidence="1">The sequence shown here is derived from an EMBL/GenBank/DDBJ whole genome shotgun (WGS) entry which is preliminary data.</text>
</comment>
<accession>A0A501W7Q9</accession>
<sequence length="76" mass="8021">MTLTAAEIGIWPGTTGLAIGGEYLLWTADDDSVAPLLWSDGAGDLRIMTWVTTAPPTPDEDQPKVAPQLIPILFGA</sequence>
<dbReference type="AlphaFoldDB" id="A0A501W7Q9"/>
<organism evidence="1 2">
    <name type="scientific">Amaricoccus solimangrovi</name>
    <dbReference type="NCBI Taxonomy" id="2589815"/>
    <lineage>
        <taxon>Bacteria</taxon>
        <taxon>Pseudomonadati</taxon>
        <taxon>Pseudomonadota</taxon>
        <taxon>Alphaproteobacteria</taxon>
        <taxon>Rhodobacterales</taxon>
        <taxon>Paracoccaceae</taxon>
        <taxon>Amaricoccus</taxon>
    </lineage>
</organism>
<dbReference type="RefSeq" id="WP_140456456.1">
    <property type="nucleotide sequence ID" value="NZ_VFRP01000078.1"/>
</dbReference>
<name>A0A501W7Q9_9RHOB</name>
<dbReference type="EMBL" id="VFRP01000078">
    <property type="protein sequence ID" value="TPE44124.1"/>
    <property type="molecule type" value="Genomic_DNA"/>
</dbReference>
<protein>
    <submittedName>
        <fullName evidence="1">Uncharacterized protein</fullName>
    </submittedName>
</protein>
<proteinExistence type="predicted"/>
<evidence type="ECO:0000313" key="1">
    <source>
        <dbReference type="EMBL" id="TPE44124.1"/>
    </source>
</evidence>
<reference evidence="1 2" key="1">
    <citation type="submission" date="2019-06" db="EMBL/GenBank/DDBJ databases">
        <title>A novel bacterium of genus Amaricoccus, isolated from marine sediment.</title>
        <authorList>
            <person name="Huang H."/>
            <person name="Mo K."/>
            <person name="Hu Y."/>
        </authorList>
    </citation>
    <scope>NUCLEOTIDE SEQUENCE [LARGE SCALE GENOMIC DNA]</scope>
    <source>
        <strain evidence="1 2">HB172011</strain>
    </source>
</reference>
<evidence type="ECO:0000313" key="2">
    <source>
        <dbReference type="Proteomes" id="UP000319255"/>
    </source>
</evidence>
<gene>
    <name evidence="1" type="ORF">FJM51_23180</name>
</gene>